<dbReference type="PROSITE" id="PS00101">
    <property type="entry name" value="HEXAPEP_TRANSFERASES"/>
    <property type="match status" value="1"/>
</dbReference>
<dbReference type="FunFam" id="2.160.10.10:FF:000025">
    <property type="entry name" value="Hexapeptide-repeat containing-acetyltransferase"/>
    <property type="match status" value="1"/>
</dbReference>
<dbReference type="GO" id="GO:0005829">
    <property type="term" value="C:cytosol"/>
    <property type="evidence" value="ECO:0007669"/>
    <property type="project" value="TreeGrafter"/>
</dbReference>
<proteinExistence type="inferred from homology"/>
<organism evidence="7 8">
    <name type="scientific">Micrococcus terreus</name>
    <dbReference type="NCBI Taxonomy" id="574650"/>
    <lineage>
        <taxon>Bacteria</taxon>
        <taxon>Bacillati</taxon>
        <taxon>Actinomycetota</taxon>
        <taxon>Actinomycetes</taxon>
        <taxon>Micrococcales</taxon>
        <taxon>Micrococcaceae</taxon>
        <taxon>Micrococcus</taxon>
    </lineage>
</organism>
<keyword evidence="4" id="KW-0012">Acyltransferase</keyword>
<dbReference type="SUPFAM" id="SSF51161">
    <property type="entry name" value="Trimeric LpxA-like enzymes"/>
    <property type="match status" value="1"/>
</dbReference>
<dbReference type="SMART" id="SM01266">
    <property type="entry name" value="Mac"/>
    <property type="match status" value="1"/>
</dbReference>
<gene>
    <name evidence="7" type="ORF">SAMN04487966_103240</name>
</gene>
<dbReference type="Pfam" id="PF00132">
    <property type="entry name" value="Hexapep"/>
    <property type="match status" value="1"/>
</dbReference>
<keyword evidence="3" id="KW-0677">Repeat</keyword>
<name>A0A1I7MJR8_9MICC</name>
<evidence type="ECO:0000256" key="2">
    <source>
        <dbReference type="ARBA" id="ARBA00022679"/>
    </source>
</evidence>
<dbReference type="Pfam" id="PF12464">
    <property type="entry name" value="Mac"/>
    <property type="match status" value="1"/>
</dbReference>
<dbReference type="RefSeq" id="WP_425435600.1">
    <property type="nucleotide sequence ID" value="NZ_FPCG01000003.1"/>
</dbReference>
<dbReference type="InterPro" id="IPR024688">
    <property type="entry name" value="Mac_dom"/>
</dbReference>
<dbReference type="InterPro" id="IPR018357">
    <property type="entry name" value="Hexapep_transf_CS"/>
</dbReference>
<dbReference type="CDD" id="cd03357">
    <property type="entry name" value="LbH_MAT_GAT"/>
    <property type="match status" value="1"/>
</dbReference>
<dbReference type="Proteomes" id="UP000198881">
    <property type="component" value="Unassembled WGS sequence"/>
</dbReference>
<comment type="similarity">
    <text evidence="1">Belongs to the transferase hexapeptide repeat family.</text>
</comment>
<evidence type="ECO:0000256" key="4">
    <source>
        <dbReference type="ARBA" id="ARBA00023315"/>
    </source>
</evidence>
<dbReference type="InterPro" id="IPR011004">
    <property type="entry name" value="Trimer_LpxA-like_sf"/>
</dbReference>
<feature type="domain" description="Maltose/galactoside acetyltransferase" evidence="6">
    <location>
        <begin position="28"/>
        <end position="82"/>
    </location>
</feature>
<dbReference type="PANTHER" id="PTHR23416">
    <property type="entry name" value="SIALIC ACID SYNTHASE-RELATED"/>
    <property type="match status" value="1"/>
</dbReference>
<evidence type="ECO:0000256" key="5">
    <source>
        <dbReference type="SAM" id="MobiDB-lite"/>
    </source>
</evidence>
<feature type="compositionally biased region" description="Low complexity" evidence="5">
    <location>
        <begin position="1"/>
        <end position="12"/>
    </location>
</feature>
<evidence type="ECO:0000313" key="7">
    <source>
        <dbReference type="EMBL" id="SFV22174.1"/>
    </source>
</evidence>
<reference evidence="7 8" key="1">
    <citation type="submission" date="2016-10" db="EMBL/GenBank/DDBJ databases">
        <authorList>
            <person name="de Groot N.N."/>
        </authorList>
    </citation>
    <scope>NUCLEOTIDE SEQUENCE [LARGE SCALE GENOMIC DNA]</scope>
    <source>
        <strain evidence="7 8">CGMCC 1.7054</strain>
    </source>
</reference>
<keyword evidence="2 7" id="KW-0808">Transferase</keyword>
<dbReference type="GO" id="GO:0008374">
    <property type="term" value="F:O-acyltransferase activity"/>
    <property type="evidence" value="ECO:0007669"/>
    <property type="project" value="TreeGrafter"/>
</dbReference>
<dbReference type="PANTHER" id="PTHR23416:SF23">
    <property type="entry name" value="ACETYLTRANSFERASE C18B11.09C-RELATED"/>
    <property type="match status" value="1"/>
</dbReference>
<evidence type="ECO:0000256" key="3">
    <source>
        <dbReference type="ARBA" id="ARBA00022737"/>
    </source>
</evidence>
<accession>A0A1I7MJR8</accession>
<dbReference type="GO" id="GO:0016407">
    <property type="term" value="F:acetyltransferase activity"/>
    <property type="evidence" value="ECO:0007669"/>
    <property type="project" value="InterPro"/>
</dbReference>
<dbReference type="Gene3D" id="2.160.10.10">
    <property type="entry name" value="Hexapeptide repeat proteins"/>
    <property type="match status" value="1"/>
</dbReference>
<evidence type="ECO:0000256" key="1">
    <source>
        <dbReference type="ARBA" id="ARBA00007274"/>
    </source>
</evidence>
<protein>
    <submittedName>
        <fullName evidence="7">Maltose O-acetyltransferase</fullName>
    </submittedName>
</protein>
<dbReference type="EMBL" id="FPCG01000003">
    <property type="protein sequence ID" value="SFV22174.1"/>
    <property type="molecule type" value="Genomic_DNA"/>
</dbReference>
<dbReference type="STRING" id="574650.SAMN04487966_103240"/>
<dbReference type="AlphaFoldDB" id="A0A1I7MJR8"/>
<sequence>MSPLTGTDAAGTPPTPTNPYRPNGRSMRERMEAGEAYIALDPELGELSTRAQLLTERYNASSITDRAERRRILQELLGHAGEGIEIRPPFHVDYGRYISIGARTFANFGFTVLDIAPVRIGADCQFGPHVQLLTATHPLEAGPRRDKWEGSAPITIEDNVWLGGGVIVGPGVTIGENSVIGAGAVVVKDIPADSVAAGVPAKVLKDLPADPDDGWSTPAEIGG</sequence>
<evidence type="ECO:0000259" key="6">
    <source>
        <dbReference type="SMART" id="SM01266"/>
    </source>
</evidence>
<keyword evidence="8" id="KW-1185">Reference proteome</keyword>
<dbReference type="InterPro" id="IPR051159">
    <property type="entry name" value="Hexapeptide_acetyltransf"/>
</dbReference>
<evidence type="ECO:0000313" key="8">
    <source>
        <dbReference type="Proteomes" id="UP000198881"/>
    </source>
</evidence>
<dbReference type="InterPro" id="IPR001451">
    <property type="entry name" value="Hexapep"/>
</dbReference>
<feature type="region of interest" description="Disordered" evidence="5">
    <location>
        <begin position="1"/>
        <end position="25"/>
    </location>
</feature>